<reference evidence="2" key="1">
    <citation type="submission" date="2025-08" db="UniProtKB">
        <authorList>
            <consortium name="Ensembl"/>
        </authorList>
    </citation>
    <scope>IDENTIFICATION</scope>
</reference>
<keyword evidence="1" id="KW-0472">Membrane</keyword>
<reference evidence="2" key="2">
    <citation type="submission" date="2025-09" db="UniProtKB">
        <authorList>
            <consortium name="Ensembl"/>
        </authorList>
    </citation>
    <scope>IDENTIFICATION</scope>
</reference>
<accession>A0A8C6VNF4</accession>
<keyword evidence="1" id="KW-1133">Transmembrane helix</keyword>
<dbReference type="GeneTree" id="ENSGT00940000166541"/>
<feature type="transmembrane region" description="Helical" evidence="1">
    <location>
        <begin position="40"/>
        <end position="65"/>
    </location>
</feature>
<evidence type="ECO:0000256" key="1">
    <source>
        <dbReference type="SAM" id="Phobius"/>
    </source>
</evidence>
<evidence type="ECO:0000313" key="3">
    <source>
        <dbReference type="Proteomes" id="UP000694559"/>
    </source>
</evidence>
<dbReference type="AlphaFoldDB" id="A0A8C6VNF4"/>
<keyword evidence="3" id="KW-1185">Reference proteome</keyword>
<sequence length="70" mass="7710">FDITCETTLLALILSFWIFLFLSFFVGLKFKKYGAAAVGLGLTLAACGIHTIHSFVTIMGTWIIIKISPK</sequence>
<dbReference type="Proteomes" id="UP000694559">
    <property type="component" value="Unplaced"/>
</dbReference>
<evidence type="ECO:0000313" key="2">
    <source>
        <dbReference type="Ensembl" id="ENSNNAP00000008315.1"/>
    </source>
</evidence>
<dbReference type="Ensembl" id="ENSNNAT00000008717.1">
    <property type="protein sequence ID" value="ENSNNAP00000008315.1"/>
    <property type="gene ID" value="ENSNNAG00000005581.1"/>
</dbReference>
<feature type="transmembrane region" description="Helical" evidence="1">
    <location>
        <begin position="7"/>
        <end position="28"/>
    </location>
</feature>
<proteinExistence type="predicted"/>
<organism evidence="2 3">
    <name type="scientific">Naja naja</name>
    <name type="common">Indian cobra</name>
    <dbReference type="NCBI Taxonomy" id="35670"/>
    <lineage>
        <taxon>Eukaryota</taxon>
        <taxon>Metazoa</taxon>
        <taxon>Chordata</taxon>
        <taxon>Craniata</taxon>
        <taxon>Vertebrata</taxon>
        <taxon>Euteleostomi</taxon>
        <taxon>Lepidosauria</taxon>
        <taxon>Squamata</taxon>
        <taxon>Bifurcata</taxon>
        <taxon>Unidentata</taxon>
        <taxon>Episquamata</taxon>
        <taxon>Toxicofera</taxon>
        <taxon>Serpentes</taxon>
        <taxon>Colubroidea</taxon>
        <taxon>Elapidae</taxon>
        <taxon>Elapinae</taxon>
        <taxon>Naja</taxon>
    </lineage>
</organism>
<protein>
    <submittedName>
        <fullName evidence="2">Uncharacterized protein</fullName>
    </submittedName>
</protein>
<name>A0A8C6VNF4_NAJNA</name>
<keyword evidence="1" id="KW-0812">Transmembrane</keyword>